<protein>
    <submittedName>
        <fullName evidence="7">MauE/DoxX family redox-associated membrane protein</fullName>
    </submittedName>
</protein>
<feature type="transmembrane region" description="Helical" evidence="5">
    <location>
        <begin position="74"/>
        <end position="93"/>
    </location>
</feature>
<dbReference type="RefSeq" id="WP_354663253.1">
    <property type="nucleotide sequence ID" value="NZ_JBEXAC010000002.1"/>
</dbReference>
<keyword evidence="2 5" id="KW-0812">Transmembrane</keyword>
<gene>
    <name evidence="7" type="ORF">ABR189_25170</name>
</gene>
<evidence type="ECO:0000256" key="3">
    <source>
        <dbReference type="ARBA" id="ARBA00022989"/>
    </source>
</evidence>
<feature type="domain" description="Methylamine utilisation protein MauE" evidence="6">
    <location>
        <begin position="5"/>
        <end position="130"/>
    </location>
</feature>
<sequence length="152" mass="17189">MKRSTLIDIICYVFFLLFVYTSLSKWFNYPLYIKDLHRSPLLGPFAGLISIIIPLSELIIAGMLLFARTRKWGLYGALTLMVLFTGYVGYVLGMTTERPCSCGGIIRLLTWPQHMVFNILLTVLSIMGIIIETNTENDTRSNNSNINLKTGT</sequence>
<evidence type="ECO:0000256" key="2">
    <source>
        <dbReference type="ARBA" id="ARBA00022692"/>
    </source>
</evidence>
<evidence type="ECO:0000256" key="1">
    <source>
        <dbReference type="ARBA" id="ARBA00004141"/>
    </source>
</evidence>
<accession>A0ABV2TEF8</accession>
<feature type="transmembrane region" description="Helical" evidence="5">
    <location>
        <begin position="43"/>
        <end position="67"/>
    </location>
</feature>
<dbReference type="Pfam" id="PF07291">
    <property type="entry name" value="MauE"/>
    <property type="match status" value="1"/>
</dbReference>
<dbReference type="InterPro" id="IPR009908">
    <property type="entry name" value="Methylamine_util_MauE"/>
</dbReference>
<dbReference type="EMBL" id="JBEXAC010000002">
    <property type="protein sequence ID" value="MET7000700.1"/>
    <property type="molecule type" value="Genomic_DNA"/>
</dbReference>
<comment type="subcellular location">
    <subcellularLocation>
        <location evidence="1">Membrane</location>
        <topology evidence="1">Multi-pass membrane protein</topology>
    </subcellularLocation>
</comment>
<evidence type="ECO:0000259" key="6">
    <source>
        <dbReference type="Pfam" id="PF07291"/>
    </source>
</evidence>
<keyword evidence="4 5" id="KW-0472">Membrane</keyword>
<feature type="transmembrane region" description="Helical" evidence="5">
    <location>
        <begin position="5"/>
        <end position="23"/>
    </location>
</feature>
<evidence type="ECO:0000313" key="8">
    <source>
        <dbReference type="Proteomes" id="UP001549749"/>
    </source>
</evidence>
<keyword evidence="8" id="KW-1185">Reference proteome</keyword>
<comment type="caution">
    <text evidence="7">The sequence shown here is derived from an EMBL/GenBank/DDBJ whole genome shotgun (WGS) entry which is preliminary data.</text>
</comment>
<evidence type="ECO:0000256" key="4">
    <source>
        <dbReference type="ARBA" id="ARBA00023136"/>
    </source>
</evidence>
<name>A0ABV2TEF8_9BACT</name>
<proteinExistence type="predicted"/>
<keyword evidence="3 5" id="KW-1133">Transmembrane helix</keyword>
<feature type="transmembrane region" description="Helical" evidence="5">
    <location>
        <begin position="113"/>
        <end position="131"/>
    </location>
</feature>
<evidence type="ECO:0000313" key="7">
    <source>
        <dbReference type="EMBL" id="MET7000700.1"/>
    </source>
</evidence>
<organism evidence="7 8">
    <name type="scientific">Chitinophaga defluvii</name>
    <dbReference type="NCBI Taxonomy" id="3163343"/>
    <lineage>
        <taxon>Bacteria</taxon>
        <taxon>Pseudomonadati</taxon>
        <taxon>Bacteroidota</taxon>
        <taxon>Chitinophagia</taxon>
        <taxon>Chitinophagales</taxon>
        <taxon>Chitinophagaceae</taxon>
        <taxon>Chitinophaga</taxon>
    </lineage>
</organism>
<evidence type="ECO:0000256" key="5">
    <source>
        <dbReference type="SAM" id="Phobius"/>
    </source>
</evidence>
<reference evidence="7 8" key="1">
    <citation type="submission" date="2024-06" db="EMBL/GenBank/DDBJ databases">
        <title>Chitinophaga defluvii sp. nov., isolated from municipal sewage.</title>
        <authorList>
            <person name="Zhang L."/>
        </authorList>
    </citation>
    <scope>NUCLEOTIDE SEQUENCE [LARGE SCALE GENOMIC DNA]</scope>
    <source>
        <strain evidence="7 8">H8</strain>
    </source>
</reference>
<dbReference type="Proteomes" id="UP001549749">
    <property type="component" value="Unassembled WGS sequence"/>
</dbReference>